<comment type="caution">
    <text evidence="4">The sequence shown here is derived from an EMBL/GenBank/DDBJ whole genome shotgun (WGS) entry which is preliminary data.</text>
</comment>
<reference evidence="4 5" key="1">
    <citation type="submission" date="2014-03" db="EMBL/GenBank/DDBJ databases">
        <title>Genome sequence of Clostridium litorale W6, DSM 5388.</title>
        <authorList>
            <person name="Poehlein A."/>
            <person name="Jagirdar A."/>
            <person name="Khonsari B."/>
            <person name="Chibani C.M."/>
            <person name="Gutierrez Gutierrez D.A."/>
            <person name="Davydova E."/>
            <person name="Alghaithi H.S."/>
            <person name="Nair K.P."/>
            <person name="Dhamotharan K."/>
            <person name="Chandran L."/>
            <person name="G W."/>
            <person name="Daniel R."/>
        </authorList>
    </citation>
    <scope>NUCLEOTIDE SEQUENCE [LARGE SCALE GENOMIC DNA]</scope>
    <source>
        <strain evidence="4 5">W6</strain>
    </source>
</reference>
<dbReference type="STRING" id="1121324.CLIT_12c00060"/>
<dbReference type="RefSeq" id="WP_038265608.1">
    <property type="nucleotide sequence ID" value="NZ_FSRH01000018.1"/>
</dbReference>
<dbReference type="Gene3D" id="2.60.40.1220">
    <property type="match status" value="1"/>
</dbReference>
<name>A0A069RDW3_PEPLI</name>
<evidence type="ECO:0000256" key="3">
    <source>
        <dbReference type="SAM" id="SignalP"/>
    </source>
</evidence>
<evidence type="ECO:0000256" key="2">
    <source>
        <dbReference type="SAM" id="MobiDB-lite"/>
    </source>
</evidence>
<accession>A0A069RDW3</accession>
<proteinExistence type="predicted"/>
<evidence type="ECO:0000313" key="4">
    <source>
        <dbReference type="EMBL" id="KDR94938.1"/>
    </source>
</evidence>
<feature type="signal peptide" evidence="3">
    <location>
        <begin position="1"/>
        <end position="29"/>
    </location>
</feature>
<organism evidence="4 5">
    <name type="scientific">Peptoclostridium litorale DSM 5388</name>
    <dbReference type="NCBI Taxonomy" id="1121324"/>
    <lineage>
        <taxon>Bacteria</taxon>
        <taxon>Bacillati</taxon>
        <taxon>Bacillota</taxon>
        <taxon>Clostridia</taxon>
        <taxon>Peptostreptococcales</taxon>
        <taxon>Peptoclostridiaceae</taxon>
        <taxon>Peptoclostridium</taxon>
    </lineage>
</organism>
<sequence>MVIKNVKRLALSVILSMAMIFGQALPAHAFVHEGKSIDGIQVGNVFYSMEYIIANEVAFGDIFGPAAAETVVLDFNGKSAKFSDYLSGGVSDFDEFASIPANQTAAAPNSMLDGSGNTVAISPGGGETESNSVTSVYSTGNTSAEVAFKNALEAAEYVKEKFSFNNGLTVESSNIKSGSGNKTVVLTTSSQDSSKTYTLTYDGKAVSETFKGTAIGTTVPPAPSIPSTPVDDDNKLQGLDSEKTYQYKEVGSDNWIDYNPESGLPETVEGKDILVREKETATTPPGTPIEVSVPGDSQEDIEDGDTQRNITKVVAYNEGSEIDTVTVTFDKAFFPSEKVYLSDFEVKRSIDSGAYSQRLSTANLKISADRKSASFGVQSVSKQLDEQSVKYSVSYKGASTVDAGSAVIVPAVLTYIESYSIKAIEFAGNDLHEIKVTVKSGVADVKVNGKKMNYKGSKEFILYTTELVGQSSAQIKLYASDGSELESKTINVPFS</sequence>
<feature type="chain" id="PRO_5010164951" evidence="3">
    <location>
        <begin position="30"/>
        <end position="495"/>
    </location>
</feature>
<dbReference type="Proteomes" id="UP000027946">
    <property type="component" value="Unassembled WGS sequence"/>
</dbReference>
<keyword evidence="1 3" id="KW-0732">Signal</keyword>
<evidence type="ECO:0000256" key="1">
    <source>
        <dbReference type="ARBA" id="ARBA00022729"/>
    </source>
</evidence>
<gene>
    <name evidence="4" type="ORF">CLIT_12c00060</name>
</gene>
<dbReference type="EMBL" id="JJMM01000012">
    <property type="protein sequence ID" value="KDR94938.1"/>
    <property type="molecule type" value="Genomic_DNA"/>
</dbReference>
<protein>
    <submittedName>
        <fullName evidence="4">Uncharacterized protein</fullName>
    </submittedName>
</protein>
<dbReference type="OrthoDB" id="19141at186804"/>
<evidence type="ECO:0000313" key="5">
    <source>
        <dbReference type="Proteomes" id="UP000027946"/>
    </source>
</evidence>
<dbReference type="AlphaFoldDB" id="A0A069RDW3"/>
<feature type="region of interest" description="Disordered" evidence="2">
    <location>
        <begin position="217"/>
        <end position="237"/>
    </location>
</feature>
<dbReference type="InterPro" id="IPR014755">
    <property type="entry name" value="Cu-Rt/internalin_Ig-like"/>
</dbReference>
<keyword evidence="5" id="KW-1185">Reference proteome</keyword>